<dbReference type="SUPFAM" id="SSF75445">
    <property type="entry name" value="D-ribose-5-phosphate isomerase (RpiA), lid domain"/>
    <property type="match status" value="1"/>
</dbReference>
<dbReference type="Proteomes" id="UP000271098">
    <property type="component" value="Unassembled WGS sequence"/>
</dbReference>
<dbReference type="InterPro" id="IPR020672">
    <property type="entry name" value="Ribose5P_isomerase_typA_subgr"/>
</dbReference>
<protein>
    <recommendedName>
        <fullName evidence="4">ribose-5-phosphate isomerase</fullName>
        <ecNumber evidence="4">5.3.1.6</ecNumber>
    </recommendedName>
    <alternativeName>
        <fullName evidence="6">Phosphoriboisomerase</fullName>
    </alternativeName>
</protein>
<dbReference type="GO" id="GO:0004751">
    <property type="term" value="F:ribose-5-phosphate isomerase activity"/>
    <property type="evidence" value="ECO:0007669"/>
    <property type="project" value="UniProtKB-EC"/>
</dbReference>
<dbReference type="HAMAP" id="MF_00170">
    <property type="entry name" value="Rib_5P_isom_A"/>
    <property type="match status" value="1"/>
</dbReference>
<dbReference type="NCBIfam" id="NF001924">
    <property type="entry name" value="PRK00702.1"/>
    <property type="match status" value="1"/>
</dbReference>
<evidence type="ECO:0000256" key="1">
    <source>
        <dbReference type="ARBA" id="ARBA00001713"/>
    </source>
</evidence>
<dbReference type="UniPathway" id="UPA00115">
    <property type="reaction ID" value="UER00412"/>
</dbReference>
<evidence type="ECO:0000256" key="3">
    <source>
        <dbReference type="ARBA" id="ARBA00008088"/>
    </source>
</evidence>
<dbReference type="PANTHER" id="PTHR11934:SF0">
    <property type="entry name" value="RIBOSE-5-PHOSPHATE ISOMERASE"/>
    <property type="match status" value="1"/>
</dbReference>
<evidence type="ECO:0000256" key="2">
    <source>
        <dbReference type="ARBA" id="ARBA00004988"/>
    </source>
</evidence>
<proteinExistence type="inferred from homology"/>
<dbReference type="CDD" id="cd01398">
    <property type="entry name" value="RPI_A"/>
    <property type="match status" value="1"/>
</dbReference>
<evidence type="ECO:0000256" key="4">
    <source>
        <dbReference type="ARBA" id="ARBA00011959"/>
    </source>
</evidence>
<dbReference type="EMBL" id="UYRT01084819">
    <property type="protein sequence ID" value="VDN29324.1"/>
    <property type="molecule type" value="Genomic_DNA"/>
</dbReference>
<evidence type="ECO:0000313" key="9">
    <source>
        <dbReference type="WBParaSite" id="GPUH_0001720301-mRNA-1"/>
    </source>
</evidence>
<dbReference type="AlphaFoldDB" id="A0A183E890"/>
<name>A0A183E890_9BILA</name>
<dbReference type="NCBIfam" id="TIGR00021">
    <property type="entry name" value="rpiA"/>
    <property type="match status" value="1"/>
</dbReference>
<dbReference type="PANTHER" id="PTHR11934">
    <property type="entry name" value="RIBOSE-5-PHOSPHATE ISOMERASE"/>
    <property type="match status" value="1"/>
</dbReference>
<dbReference type="WBParaSite" id="GPUH_0001720301-mRNA-1">
    <property type="protein sequence ID" value="GPUH_0001720301-mRNA-1"/>
    <property type="gene ID" value="GPUH_0001720301"/>
</dbReference>
<comment type="pathway">
    <text evidence="2">Carbohydrate degradation; pentose phosphate pathway; D-ribose 5-phosphate from D-ribulose 5-phosphate (non-oxidative stage): step 1/1.</text>
</comment>
<reference evidence="7 8" key="2">
    <citation type="submission" date="2018-11" db="EMBL/GenBank/DDBJ databases">
        <authorList>
            <consortium name="Pathogen Informatics"/>
        </authorList>
    </citation>
    <scope>NUCLEOTIDE SEQUENCE [LARGE SCALE GENOMIC DNA]</scope>
</reference>
<dbReference type="Gene3D" id="3.40.50.1360">
    <property type="match status" value="1"/>
</dbReference>
<dbReference type="GO" id="GO:0005737">
    <property type="term" value="C:cytoplasm"/>
    <property type="evidence" value="ECO:0007669"/>
    <property type="project" value="TreeGrafter"/>
</dbReference>
<sequence length="250" mass="27401">MKTRSALDAAKRAAAFAAGEQHVRSGYKIGVGSGTTARFFVEFLAERTKAGALKDIVCVPSSFSTRKWLNDAGLQVSDLEKTPDLDLCIDGADEVDANLNCIKGGGGCLTQEKIVQTSASKFYIIADHTKQSERLGDKNFPIPIEVIPFGYVPVLNWIRRMEGGEIELRTNEKEKLGPVITDNNNFILDWNFPKNKYITTSDLDALNTRLVKLPGVVETGLFVGVAEKAYFAKPDGSITERLRPDATNSK</sequence>
<dbReference type="SUPFAM" id="SSF100950">
    <property type="entry name" value="NagB/RpiA/CoA transferase-like"/>
    <property type="match status" value="1"/>
</dbReference>
<reference evidence="9" key="1">
    <citation type="submission" date="2016-06" db="UniProtKB">
        <authorList>
            <consortium name="WormBaseParasite"/>
        </authorList>
    </citation>
    <scope>IDENTIFICATION</scope>
</reference>
<comment type="similarity">
    <text evidence="3">Belongs to the ribose 5-phosphate isomerase family.</text>
</comment>
<evidence type="ECO:0000313" key="7">
    <source>
        <dbReference type="EMBL" id="VDN29324.1"/>
    </source>
</evidence>
<comment type="catalytic activity">
    <reaction evidence="1">
        <text>aldehydo-D-ribose 5-phosphate = D-ribulose 5-phosphate</text>
        <dbReference type="Rhea" id="RHEA:14657"/>
        <dbReference type="ChEBI" id="CHEBI:58121"/>
        <dbReference type="ChEBI" id="CHEBI:58273"/>
        <dbReference type="EC" id="5.3.1.6"/>
    </reaction>
</comment>
<keyword evidence="5" id="KW-0413">Isomerase</keyword>
<dbReference type="Gene3D" id="3.30.70.260">
    <property type="match status" value="1"/>
</dbReference>
<dbReference type="EC" id="5.3.1.6" evidence="4"/>
<dbReference type="GO" id="GO:0009052">
    <property type="term" value="P:pentose-phosphate shunt, non-oxidative branch"/>
    <property type="evidence" value="ECO:0007669"/>
    <property type="project" value="InterPro"/>
</dbReference>
<dbReference type="InterPro" id="IPR037171">
    <property type="entry name" value="NagB/RpiA_transferase-like"/>
</dbReference>
<evidence type="ECO:0000256" key="6">
    <source>
        <dbReference type="ARBA" id="ARBA00029734"/>
    </source>
</evidence>
<dbReference type="GO" id="GO:0006014">
    <property type="term" value="P:D-ribose metabolic process"/>
    <property type="evidence" value="ECO:0007669"/>
    <property type="project" value="TreeGrafter"/>
</dbReference>
<evidence type="ECO:0000313" key="8">
    <source>
        <dbReference type="Proteomes" id="UP000271098"/>
    </source>
</evidence>
<keyword evidence="8" id="KW-1185">Reference proteome</keyword>
<gene>
    <name evidence="7" type="ORF">GPUH_LOCUS17180</name>
</gene>
<dbReference type="Pfam" id="PF06026">
    <property type="entry name" value="Rib_5-P_isom_A"/>
    <property type="match status" value="1"/>
</dbReference>
<dbReference type="FunFam" id="3.30.70.260:FF:000018">
    <property type="entry name" value="Ribose-5-phosphate isomerase A"/>
    <property type="match status" value="1"/>
</dbReference>
<accession>A0A183E890</accession>
<evidence type="ECO:0000256" key="5">
    <source>
        <dbReference type="ARBA" id="ARBA00023235"/>
    </source>
</evidence>
<dbReference type="OrthoDB" id="1555531at2759"/>
<organism evidence="9">
    <name type="scientific">Gongylonema pulchrum</name>
    <dbReference type="NCBI Taxonomy" id="637853"/>
    <lineage>
        <taxon>Eukaryota</taxon>
        <taxon>Metazoa</taxon>
        <taxon>Ecdysozoa</taxon>
        <taxon>Nematoda</taxon>
        <taxon>Chromadorea</taxon>
        <taxon>Rhabditida</taxon>
        <taxon>Spirurina</taxon>
        <taxon>Spiruromorpha</taxon>
        <taxon>Spiruroidea</taxon>
        <taxon>Gongylonematidae</taxon>
        <taxon>Gongylonema</taxon>
    </lineage>
</organism>
<dbReference type="InterPro" id="IPR004788">
    <property type="entry name" value="Ribose5P_isomerase_type_A"/>
</dbReference>
<dbReference type="FunFam" id="3.40.50.1360:FF:000001">
    <property type="entry name" value="Ribose-5-phosphate isomerase A"/>
    <property type="match status" value="1"/>
</dbReference>